<protein>
    <submittedName>
        <fullName evidence="1">Uncharacterized protein</fullName>
    </submittedName>
</protein>
<proteinExistence type="predicted"/>
<accession>A0ABW5REG6</accession>
<evidence type="ECO:0000313" key="1">
    <source>
        <dbReference type="EMBL" id="MFD2672794.1"/>
    </source>
</evidence>
<name>A0ABW5REG6_9BACL</name>
<dbReference type="RefSeq" id="WP_379930356.1">
    <property type="nucleotide sequence ID" value="NZ_JBHUMM010000043.1"/>
</dbReference>
<comment type="caution">
    <text evidence="1">The sequence shown here is derived from an EMBL/GenBank/DDBJ whole genome shotgun (WGS) entry which is preliminary data.</text>
</comment>
<gene>
    <name evidence="1" type="ORF">ACFSUC_14595</name>
</gene>
<evidence type="ECO:0000313" key="2">
    <source>
        <dbReference type="Proteomes" id="UP001597497"/>
    </source>
</evidence>
<keyword evidence="2" id="KW-1185">Reference proteome</keyword>
<dbReference type="EMBL" id="JBHUMM010000043">
    <property type="protein sequence ID" value="MFD2672794.1"/>
    <property type="molecule type" value="Genomic_DNA"/>
</dbReference>
<dbReference type="Proteomes" id="UP001597497">
    <property type="component" value="Unassembled WGS sequence"/>
</dbReference>
<organism evidence="1 2">
    <name type="scientific">Marinicrinis sediminis</name>
    <dbReference type="NCBI Taxonomy" id="1652465"/>
    <lineage>
        <taxon>Bacteria</taxon>
        <taxon>Bacillati</taxon>
        <taxon>Bacillota</taxon>
        <taxon>Bacilli</taxon>
        <taxon>Bacillales</taxon>
        <taxon>Paenibacillaceae</taxon>
    </lineage>
</organism>
<sequence length="60" mass="6745">MSNFVVSVIELDGCYKKNVYITHTQTGESFRMKFGGGVSDKYIRYMAPHLVEKGGVKLDV</sequence>
<reference evidence="2" key="1">
    <citation type="journal article" date="2019" name="Int. J. Syst. Evol. Microbiol.">
        <title>The Global Catalogue of Microorganisms (GCM) 10K type strain sequencing project: providing services to taxonomists for standard genome sequencing and annotation.</title>
        <authorList>
            <consortium name="The Broad Institute Genomics Platform"/>
            <consortium name="The Broad Institute Genome Sequencing Center for Infectious Disease"/>
            <person name="Wu L."/>
            <person name="Ma J."/>
        </authorList>
    </citation>
    <scope>NUCLEOTIDE SEQUENCE [LARGE SCALE GENOMIC DNA]</scope>
    <source>
        <strain evidence="2">KCTC 33676</strain>
    </source>
</reference>